<dbReference type="PANTHER" id="PTHR30576">
    <property type="entry name" value="COLANIC BIOSYNTHESIS UDP-GLUCOSE LIPID CARRIER TRANSFERASE"/>
    <property type="match status" value="1"/>
</dbReference>
<accession>A0ABW1PS42</accession>
<evidence type="ECO:0000313" key="4">
    <source>
        <dbReference type="EMBL" id="MFC6098059.1"/>
    </source>
</evidence>
<dbReference type="Pfam" id="PF02397">
    <property type="entry name" value="Bac_transf"/>
    <property type="match status" value="1"/>
</dbReference>
<name>A0ABW1PS42_9FLAO</name>
<reference evidence="5" key="1">
    <citation type="journal article" date="2019" name="Int. J. Syst. Evol. Microbiol.">
        <title>The Global Catalogue of Microorganisms (GCM) 10K type strain sequencing project: providing services to taxonomists for standard genome sequencing and annotation.</title>
        <authorList>
            <consortium name="The Broad Institute Genomics Platform"/>
            <consortium name="The Broad Institute Genome Sequencing Center for Infectious Disease"/>
            <person name="Wu L."/>
            <person name="Ma J."/>
        </authorList>
    </citation>
    <scope>NUCLEOTIDE SEQUENCE [LARGE SCALE GENOMIC DNA]</scope>
    <source>
        <strain evidence="5">CCUG 49679</strain>
    </source>
</reference>
<dbReference type="InterPro" id="IPR003362">
    <property type="entry name" value="Bact_transf"/>
</dbReference>
<dbReference type="RefSeq" id="WP_379793043.1">
    <property type="nucleotide sequence ID" value="NZ_JBHSQB010000010.1"/>
</dbReference>
<feature type="domain" description="Bacterial sugar transferase" evidence="3">
    <location>
        <begin position="7"/>
        <end position="181"/>
    </location>
</feature>
<dbReference type="PANTHER" id="PTHR30576:SF8">
    <property type="entry name" value="UNDECAPRENYL-PHOSPHATE GALACTOSE PHOSPHOTRANSFERASE"/>
    <property type="match status" value="1"/>
</dbReference>
<dbReference type="EMBL" id="JBHSQB010000010">
    <property type="protein sequence ID" value="MFC6098059.1"/>
    <property type="molecule type" value="Genomic_DNA"/>
</dbReference>
<evidence type="ECO:0000313" key="5">
    <source>
        <dbReference type="Proteomes" id="UP001596287"/>
    </source>
</evidence>
<evidence type="ECO:0000256" key="2">
    <source>
        <dbReference type="SAM" id="Phobius"/>
    </source>
</evidence>
<evidence type="ECO:0000256" key="1">
    <source>
        <dbReference type="ARBA" id="ARBA00006464"/>
    </source>
</evidence>
<evidence type="ECO:0000259" key="3">
    <source>
        <dbReference type="Pfam" id="PF02397"/>
    </source>
</evidence>
<keyword evidence="2" id="KW-0472">Membrane</keyword>
<comment type="similarity">
    <text evidence="1">Belongs to the bacterial sugar transferase family.</text>
</comment>
<organism evidence="4 5">
    <name type="scientific">Flavobacterium qiangtangense</name>
    <dbReference type="NCBI Taxonomy" id="1442595"/>
    <lineage>
        <taxon>Bacteria</taxon>
        <taxon>Pseudomonadati</taxon>
        <taxon>Bacteroidota</taxon>
        <taxon>Flavobacteriia</taxon>
        <taxon>Flavobacteriales</taxon>
        <taxon>Flavobacteriaceae</taxon>
        <taxon>Flavobacterium</taxon>
    </lineage>
</organism>
<protein>
    <submittedName>
        <fullName evidence="4">Sugar transferase</fullName>
    </submittedName>
</protein>
<gene>
    <name evidence="4" type="ORF">ACFPVY_15495</name>
</gene>
<keyword evidence="5" id="KW-1185">Reference proteome</keyword>
<feature type="transmembrane region" description="Helical" evidence="2">
    <location>
        <begin position="12"/>
        <end position="36"/>
    </location>
</feature>
<sequence>MYDKFIKRTIDFTVAFVALVLISPLFLFLIIFLSIVNKGKPFFVQQRTGKNGKLFKIIKFKTMSDRTDSNDVLLPDSERQTRVGSFVRKTSLDEIPQLLNVILGEMSLIGPRPLLPEYLPFYSAYQNRRHEVKPGITGWAQVNGRNSVTWEKKFDLDVWYVENLTFRLDLKIIFLTFKKVVVSDGISPEGFVTMPRFDDLKKNNIKENE</sequence>
<dbReference type="GO" id="GO:0016740">
    <property type="term" value="F:transferase activity"/>
    <property type="evidence" value="ECO:0007669"/>
    <property type="project" value="UniProtKB-KW"/>
</dbReference>
<keyword evidence="2" id="KW-1133">Transmembrane helix</keyword>
<comment type="caution">
    <text evidence="4">The sequence shown here is derived from an EMBL/GenBank/DDBJ whole genome shotgun (WGS) entry which is preliminary data.</text>
</comment>
<proteinExistence type="inferred from homology"/>
<keyword evidence="4" id="KW-0808">Transferase</keyword>
<keyword evidence="2" id="KW-0812">Transmembrane</keyword>
<dbReference type="Proteomes" id="UP001596287">
    <property type="component" value="Unassembled WGS sequence"/>
</dbReference>